<dbReference type="GeneID" id="43597919"/>
<dbReference type="GO" id="GO:0031942">
    <property type="term" value="C:i-AAA complex"/>
    <property type="evidence" value="ECO:0007669"/>
    <property type="project" value="TreeGrafter"/>
</dbReference>
<protein>
    <recommendedName>
        <fullName evidence="4">TPR-like protein</fullName>
    </recommendedName>
</protein>
<evidence type="ECO:0008006" key="4">
    <source>
        <dbReference type="Google" id="ProtNLM"/>
    </source>
</evidence>
<sequence>MPTSTATPAHSPATKSSIMPDETTETPVSIRTKEERGLVICTLMEGKPLFSHNSCCIVRSLADTAITAKRMANHLVNSIIISSGCLLYTNVFYHNYIIGAFHKFPEPVAKQMRKALYYTNMAPDTKLALKYYKEALRVADEIGMDPFSDEVIGIRIQVAALMEKVQQYHRAIDVLEIVKSDNLKWMEKFGDKPGNEAKKTRILKTTVRVSVKLAELYANEYVLEKELAEDRLVWAVETVLREQQRREKEGVKPEEGEWFSVEEQCSSLEFLAHMYEEKNLHYLAAPLFLQAIILSPPSSCHTAVLMNNLSISLAQQVPPPTPGHPPASRPELINNGRAWAENAIAMAAKIKPPERTEECDIGCAVATHNLGEFAEMDGNIAEARKRFDEARSLAKAVGFQEGVANSEEALRRVGHT</sequence>
<dbReference type="Proteomes" id="UP000254866">
    <property type="component" value="Unassembled WGS sequence"/>
</dbReference>
<evidence type="ECO:0000313" key="2">
    <source>
        <dbReference type="EMBL" id="RDL37637.1"/>
    </source>
</evidence>
<dbReference type="AlphaFoldDB" id="A0A370TQ33"/>
<feature type="compositionally biased region" description="Low complexity" evidence="1">
    <location>
        <begin position="1"/>
        <end position="17"/>
    </location>
</feature>
<dbReference type="Gene3D" id="1.25.40.10">
    <property type="entry name" value="Tetratricopeptide repeat domain"/>
    <property type="match status" value="1"/>
</dbReference>
<dbReference type="GO" id="GO:0051787">
    <property type="term" value="F:misfolded protein binding"/>
    <property type="evidence" value="ECO:0007669"/>
    <property type="project" value="TreeGrafter"/>
</dbReference>
<proteinExistence type="predicted"/>
<evidence type="ECO:0000313" key="3">
    <source>
        <dbReference type="Proteomes" id="UP000254866"/>
    </source>
</evidence>
<evidence type="ECO:0000256" key="1">
    <source>
        <dbReference type="SAM" id="MobiDB-lite"/>
    </source>
</evidence>
<dbReference type="STRING" id="2656787.A0A370TQ33"/>
<gene>
    <name evidence="2" type="ORF">BP5553_05070</name>
</gene>
<dbReference type="SUPFAM" id="SSF48452">
    <property type="entry name" value="TPR-like"/>
    <property type="match status" value="1"/>
</dbReference>
<comment type="caution">
    <text evidence="2">The sequence shown here is derived from an EMBL/GenBank/DDBJ whole genome shotgun (WGS) entry which is preliminary data.</text>
</comment>
<dbReference type="RefSeq" id="XP_031870293.1">
    <property type="nucleotide sequence ID" value="XM_032013693.1"/>
</dbReference>
<name>A0A370TQ33_9HELO</name>
<organism evidence="2 3">
    <name type="scientific">Venustampulla echinocandica</name>
    <dbReference type="NCBI Taxonomy" id="2656787"/>
    <lineage>
        <taxon>Eukaryota</taxon>
        <taxon>Fungi</taxon>
        <taxon>Dikarya</taxon>
        <taxon>Ascomycota</taxon>
        <taxon>Pezizomycotina</taxon>
        <taxon>Leotiomycetes</taxon>
        <taxon>Helotiales</taxon>
        <taxon>Pleuroascaceae</taxon>
        <taxon>Venustampulla</taxon>
    </lineage>
</organism>
<dbReference type="PANTHER" id="PTHR28142:SF1">
    <property type="entry name" value="MITOCHONDRIAL INNER MEMBRANE I-AAA PROTEASE SUPERCOMPLEX SUBUNIT MGR3-RELATED"/>
    <property type="match status" value="1"/>
</dbReference>
<keyword evidence="3" id="KW-1185">Reference proteome</keyword>
<dbReference type="GO" id="GO:0006515">
    <property type="term" value="P:protein quality control for misfolded or incompletely synthesized proteins"/>
    <property type="evidence" value="ECO:0007669"/>
    <property type="project" value="TreeGrafter"/>
</dbReference>
<dbReference type="InterPro" id="IPR011990">
    <property type="entry name" value="TPR-like_helical_dom_sf"/>
</dbReference>
<feature type="region of interest" description="Disordered" evidence="1">
    <location>
        <begin position="1"/>
        <end position="29"/>
    </location>
</feature>
<reference evidence="2 3" key="1">
    <citation type="journal article" date="2018" name="IMA Fungus">
        <title>IMA Genome-F 9: Draft genome sequence of Annulohypoxylon stygium, Aspergillus mulundensis, Berkeleyomyces basicola (syn. Thielaviopsis basicola), Ceratocystis smalleyi, two Cercospora beticola strains, Coleophoma cylindrospora, Fusarium fracticaudum, Phialophora cf. hyalina, and Morchella septimelata.</title>
        <authorList>
            <person name="Wingfield B.D."/>
            <person name="Bills G.F."/>
            <person name="Dong Y."/>
            <person name="Huang W."/>
            <person name="Nel W.J."/>
            <person name="Swalarsk-Parry B.S."/>
            <person name="Vaghefi N."/>
            <person name="Wilken P.M."/>
            <person name="An Z."/>
            <person name="de Beer Z.W."/>
            <person name="De Vos L."/>
            <person name="Chen L."/>
            <person name="Duong T.A."/>
            <person name="Gao Y."/>
            <person name="Hammerbacher A."/>
            <person name="Kikkert J.R."/>
            <person name="Li Y."/>
            <person name="Li H."/>
            <person name="Li K."/>
            <person name="Li Q."/>
            <person name="Liu X."/>
            <person name="Ma X."/>
            <person name="Naidoo K."/>
            <person name="Pethybridge S.J."/>
            <person name="Sun J."/>
            <person name="Steenkamp E.T."/>
            <person name="van der Nest M.A."/>
            <person name="van Wyk S."/>
            <person name="Wingfield M.J."/>
            <person name="Xiong C."/>
            <person name="Yue Q."/>
            <person name="Zhang X."/>
        </authorList>
    </citation>
    <scope>NUCLEOTIDE SEQUENCE [LARGE SCALE GENOMIC DNA]</scope>
    <source>
        <strain evidence="2 3">BP 5553</strain>
    </source>
</reference>
<dbReference type="EMBL" id="NPIC01000003">
    <property type="protein sequence ID" value="RDL37637.1"/>
    <property type="molecule type" value="Genomic_DNA"/>
</dbReference>
<dbReference type="CDD" id="cd24145">
    <property type="entry name" value="Mgr3-like"/>
    <property type="match status" value="1"/>
</dbReference>
<accession>A0A370TQ33</accession>
<dbReference type="InterPro" id="IPR040201">
    <property type="entry name" value="Mrg3-like"/>
</dbReference>
<dbReference type="OrthoDB" id="10050400at2759"/>
<dbReference type="PANTHER" id="PTHR28142">
    <property type="entry name" value="MITOCHONDRIAL INNER MEMBRANE I-AAA PROTEASE SUPERCOMPLEX SUBUNIT MGR3-RELATED"/>
    <property type="match status" value="1"/>
</dbReference>